<evidence type="ECO:0000256" key="2">
    <source>
        <dbReference type="ARBA" id="ARBA00004651"/>
    </source>
</evidence>
<feature type="coiled-coil region" evidence="8">
    <location>
        <begin position="303"/>
        <end position="355"/>
    </location>
</feature>
<dbReference type="PANTHER" id="PTHR43065:SF23">
    <property type="entry name" value="SENSOR HISTIDINE KINASE PDTAS"/>
    <property type="match status" value="1"/>
</dbReference>
<dbReference type="Gene3D" id="3.30.450.20">
    <property type="entry name" value="PAS domain"/>
    <property type="match status" value="1"/>
</dbReference>
<feature type="transmembrane region" description="Helical" evidence="9">
    <location>
        <begin position="279"/>
        <end position="301"/>
    </location>
</feature>
<dbReference type="AlphaFoldDB" id="A0A5F1YPW3"/>
<dbReference type="SUPFAM" id="SSF55785">
    <property type="entry name" value="PYP-like sensor domain (PAS domain)"/>
    <property type="match status" value="1"/>
</dbReference>
<sequence length="726" mass="81702">MSLRFKEIIKTLGIIFFSGSIYYVLAQIGRNTAIHPGYASAIWPASGAALGLALLFGGYSILGVGIASFLSNSGVDLFSGLWIDPGKNLYLSLLIALFSSLQCYVGKKVLFSKIPGCKISDQTRYVFLFICLEALVCAISCTGSVASLYFLNAIDESAVRQSWITWWAGDTLGVYIGAPFILFWFRGKYSRPKIWEILETSVLLILIVFFSLASFDLVIPLLSISYPLGYILIPLILWAAFRLGERASSLAVVLSSVIAILGTISGSPQFYAESMNTSYILLQSFVAVLSITSLLVASIVNERKEAENQLRLSHQNLETKVKERTGELLRSNEILREEIREKNEARSALEKSQIRYMGLFENLPVAIIEADYSGLKEVLDSLPESLQGDEFTDFVETHPDFVQRCFDSIRVTGVNQETVNLLRVDSAETIVKNWKRFFSQDNFKVFRRVLRKIREQSYFYEVEVGFRVQDNTRLDIKIRWSVPPGFESTLSSVIVTLLDFTEIKSAERKLQLSLEEKEVMLKEIHHRVKNNLQVISSLLSMQSDFVEDQQSLSVFKESQNRLRTMSMIHEELYQSENLGKIQYSIYIEKLLNQLFQVYGKSDSVILKTELESLDINVNRAIPIGLILNELVSNSLKYAFPSDAKTNAKDLGELKISLSKVNETLELIVEDNGIGMPSGFDLDETTSLGLKLVNILVRQLKGKIDFSSDAKKGTNFKIRIPLSVDLI</sequence>
<dbReference type="Pfam" id="PF07568">
    <property type="entry name" value="HisKA_2"/>
    <property type="match status" value="1"/>
</dbReference>
<dbReference type="OrthoDB" id="9816309at2"/>
<dbReference type="GO" id="GO:0004673">
    <property type="term" value="F:protein histidine kinase activity"/>
    <property type="evidence" value="ECO:0007669"/>
    <property type="project" value="UniProtKB-EC"/>
</dbReference>
<keyword evidence="4" id="KW-1003">Cell membrane</keyword>
<dbReference type="PRINTS" id="PR00344">
    <property type="entry name" value="BCTRLSENSOR"/>
</dbReference>
<evidence type="ECO:0000256" key="7">
    <source>
        <dbReference type="ARBA" id="ARBA00023136"/>
    </source>
</evidence>
<dbReference type="InterPro" id="IPR011495">
    <property type="entry name" value="Sig_transdc_His_kin_sub2_dim/P"/>
</dbReference>
<evidence type="ECO:0000256" key="8">
    <source>
        <dbReference type="SAM" id="Coils"/>
    </source>
</evidence>
<evidence type="ECO:0000256" key="5">
    <source>
        <dbReference type="ARBA" id="ARBA00022692"/>
    </source>
</evidence>
<keyword evidence="12" id="KW-1185">Reference proteome</keyword>
<organism evidence="11 12">
    <name type="scientific">Leptospira gomenensis</name>
    <dbReference type="NCBI Taxonomy" id="2484974"/>
    <lineage>
        <taxon>Bacteria</taxon>
        <taxon>Pseudomonadati</taxon>
        <taxon>Spirochaetota</taxon>
        <taxon>Spirochaetia</taxon>
        <taxon>Leptospirales</taxon>
        <taxon>Leptospiraceae</taxon>
        <taxon>Leptospira</taxon>
    </lineage>
</organism>
<dbReference type="Proteomes" id="UP000298277">
    <property type="component" value="Unassembled WGS sequence"/>
</dbReference>
<dbReference type="SMART" id="SM00387">
    <property type="entry name" value="HATPase_c"/>
    <property type="match status" value="1"/>
</dbReference>
<dbReference type="InterPro" id="IPR035965">
    <property type="entry name" value="PAS-like_dom_sf"/>
</dbReference>
<dbReference type="Pfam" id="PF02518">
    <property type="entry name" value="HATPase_c"/>
    <property type="match status" value="1"/>
</dbReference>
<dbReference type="InterPro" id="IPR007895">
    <property type="entry name" value="MASE1"/>
</dbReference>
<protein>
    <recommendedName>
        <fullName evidence="3">histidine kinase</fullName>
        <ecNumber evidence="3">2.7.13.3</ecNumber>
    </recommendedName>
</protein>
<dbReference type="EMBL" id="RQFA01000080">
    <property type="protein sequence ID" value="TGK28091.1"/>
    <property type="molecule type" value="Genomic_DNA"/>
</dbReference>
<comment type="catalytic activity">
    <reaction evidence="1">
        <text>ATP + protein L-histidine = ADP + protein N-phospho-L-histidine.</text>
        <dbReference type="EC" id="2.7.13.3"/>
    </reaction>
</comment>
<dbReference type="EC" id="2.7.13.3" evidence="3"/>
<evidence type="ECO:0000256" key="9">
    <source>
        <dbReference type="SAM" id="Phobius"/>
    </source>
</evidence>
<dbReference type="Gene3D" id="3.30.565.10">
    <property type="entry name" value="Histidine kinase-like ATPase, C-terminal domain"/>
    <property type="match status" value="1"/>
</dbReference>
<dbReference type="InterPro" id="IPR004358">
    <property type="entry name" value="Sig_transdc_His_kin-like_C"/>
</dbReference>
<evidence type="ECO:0000256" key="1">
    <source>
        <dbReference type="ARBA" id="ARBA00000085"/>
    </source>
</evidence>
<evidence type="ECO:0000256" key="3">
    <source>
        <dbReference type="ARBA" id="ARBA00012438"/>
    </source>
</evidence>
<feature type="transmembrane region" description="Helical" evidence="9">
    <location>
        <begin position="163"/>
        <end position="185"/>
    </location>
</feature>
<dbReference type="InterPro" id="IPR003594">
    <property type="entry name" value="HATPase_dom"/>
</dbReference>
<feature type="domain" description="Histidine kinase" evidence="10">
    <location>
        <begin position="523"/>
        <end position="723"/>
    </location>
</feature>
<feature type="transmembrane region" description="Helical" evidence="9">
    <location>
        <begin position="41"/>
        <end position="69"/>
    </location>
</feature>
<dbReference type="SUPFAM" id="SSF55874">
    <property type="entry name" value="ATPase domain of HSP90 chaperone/DNA topoisomerase II/histidine kinase"/>
    <property type="match status" value="1"/>
</dbReference>
<evidence type="ECO:0000313" key="12">
    <source>
        <dbReference type="Proteomes" id="UP000298277"/>
    </source>
</evidence>
<evidence type="ECO:0000259" key="10">
    <source>
        <dbReference type="PROSITE" id="PS50109"/>
    </source>
</evidence>
<keyword evidence="7 9" id="KW-0472">Membrane</keyword>
<feature type="transmembrane region" description="Helical" evidence="9">
    <location>
        <begin position="248"/>
        <end position="267"/>
    </location>
</feature>
<dbReference type="Pfam" id="PF05231">
    <property type="entry name" value="MASE1"/>
    <property type="match status" value="1"/>
</dbReference>
<keyword evidence="11" id="KW-0808">Transferase</keyword>
<reference evidence="11" key="1">
    <citation type="journal article" date="2019" name="PLoS Negl. Trop. Dis.">
        <title>Revisiting the worldwide diversity of Leptospira species in the environment.</title>
        <authorList>
            <person name="Vincent A.T."/>
            <person name="Schiettekatte O."/>
            <person name="Bourhy P."/>
            <person name="Veyrier F.J."/>
            <person name="Picardeau M."/>
        </authorList>
    </citation>
    <scope>NUCLEOTIDE SEQUENCE [LARGE SCALE GENOMIC DNA]</scope>
    <source>
        <strain evidence="11">201800299</strain>
    </source>
</reference>
<proteinExistence type="predicted"/>
<comment type="subcellular location">
    <subcellularLocation>
        <location evidence="2">Cell membrane</location>
        <topology evidence="2">Multi-pass membrane protein</topology>
    </subcellularLocation>
</comment>
<keyword evidence="5 9" id="KW-0812">Transmembrane</keyword>
<evidence type="ECO:0000313" key="11">
    <source>
        <dbReference type="EMBL" id="TGK28091.1"/>
    </source>
</evidence>
<dbReference type="PANTHER" id="PTHR43065">
    <property type="entry name" value="SENSOR HISTIDINE KINASE"/>
    <property type="match status" value="1"/>
</dbReference>
<feature type="transmembrane region" description="Helical" evidence="9">
    <location>
        <begin position="126"/>
        <end position="151"/>
    </location>
</feature>
<keyword evidence="11" id="KW-0418">Kinase</keyword>
<feature type="transmembrane region" description="Helical" evidence="9">
    <location>
        <begin position="197"/>
        <end position="215"/>
    </location>
</feature>
<evidence type="ECO:0000256" key="6">
    <source>
        <dbReference type="ARBA" id="ARBA00022989"/>
    </source>
</evidence>
<feature type="transmembrane region" description="Helical" evidence="9">
    <location>
        <begin position="221"/>
        <end position="241"/>
    </location>
</feature>
<dbReference type="PROSITE" id="PS50109">
    <property type="entry name" value="HIS_KIN"/>
    <property type="match status" value="1"/>
</dbReference>
<name>A0A5F1YPW3_9LEPT</name>
<keyword evidence="6 9" id="KW-1133">Transmembrane helix</keyword>
<gene>
    <name evidence="11" type="ORF">EHQ17_18600</name>
</gene>
<dbReference type="InterPro" id="IPR005467">
    <property type="entry name" value="His_kinase_dom"/>
</dbReference>
<dbReference type="GO" id="GO:0005886">
    <property type="term" value="C:plasma membrane"/>
    <property type="evidence" value="ECO:0007669"/>
    <property type="project" value="UniProtKB-SubCell"/>
</dbReference>
<comment type="caution">
    <text evidence="11">The sequence shown here is derived from an EMBL/GenBank/DDBJ whole genome shotgun (WGS) entry which is preliminary data.</text>
</comment>
<dbReference type="InterPro" id="IPR036890">
    <property type="entry name" value="HATPase_C_sf"/>
</dbReference>
<feature type="transmembrane region" description="Helical" evidence="9">
    <location>
        <begin position="12"/>
        <end position="29"/>
    </location>
</feature>
<dbReference type="RefSeq" id="WP_135593583.1">
    <property type="nucleotide sequence ID" value="NZ_RQEZ01000046.1"/>
</dbReference>
<evidence type="ECO:0000256" key="4">
    <source>
        <dbReference type="ARBA" id="ARBA00022475"/>
    </source>
</evidence>
<keyword evidence="8" id="KW-0175">Coiled coil</keyword>
<accession>A0A5F1YPW3</accession>